<dbReference type="Proteomes" id="UP000245362">
    <property type="component" value="Unassembled WGS sequence"/>
</dbReference>
<reference evidence="2 3" key="1">
    <citation type="submission" date="2018-05" db="EMBL/GenBank/DDBJ databases">
        <title>Vibrio limimaris sp. nov., isolated from marine sediment.</title>
        <authorList>
            <person name="Li C.-M."/>
        </authorList>
    </citation>
    <scope>NUCLEOTIDE SEQUENCE [LARGE SCALE GENOMIC DNA]</scope>
    <source>
        <strain evidence="2 3">E4404</strain>
    </source>
</reference>
<name>A0A2U3BDI8_9VIBR</name>
<feature type="domain" description="Tip attachment protein J central straight fiber" evidence="1">
    <location>
        <begin position="561"/>
        <end position="655"/>
    </location>
</feature>
<dbReference type="Gene3D" id="2.60.40.10">
    <property type="entry name" value="Immunoglobulins"/>
    <property type="match status" value="1"/>
</dbReference>
<dbReference type="OrthoDB" id="5871932at2"/>
<comment type="caution">
    <text evidence="2">The sequence shown here is derived from an EMBL/GenBank/DDBJ whole genome shotgun (WGS) entry which is preliminary data.</text>
</comment>
<evidence type="ECO:0000259" key="1">
    <source>
        <dbReference type="Pfam" id="PF09327"/>
    </source>
</evidence>
<organism evidence="2 3">
    <name type="scientific">Vibrio albus</name>
    <dbReference type="NCBI Taxonomy" id="2200953"/>
    <lineage>
        <taxon>Bacteria</taxon>
        <taxon>Pseudomonadati</taxon>
        <taxon>Pseudomonadota</taxon>
        <taxon>Gammaproteobacteria</taxon>
        <taxon>Vibrionales</taxon>
        <taxon>Vibrionaceae</taxon>
        <taxon>Vibrio</taxon>
    </lineage>
</organism>
<protein>
    <recommendedName>
        <fullName evidence="1">Tip attachment protein J central straight fiber domain-containing protein</fullName>
    </recommendedName>
</protein>
<dbReference type="InterPro" id="IPR013783">
    <property type="entry name" value="Ig-like_fold"/>
</dbReference>
<evidence type="ECO:0000313" key="3">
    <source>
        <dbReference type="Proteomes" id="UP000245362"/>
    </source>
</evidence>
<evidence type="ECO:0000313" key="2">
    <source>
        <dbReference type="EMBL" id="PWI34833.1"/>
    </source>
</evidence>
<dbReference type="Pfam" id="PF09327">
    <property type="entry name" value="Phage_Tail_Tip"/>
    <property type="match status" value="1"/>
</dbReference>
<keyword evidence="3" id="KW-1185">Reference proteome</keyword>
<proteinExistence type="predicted"/>
<dbReference type="EMBL" id="QFWT01000001">
    <property type="protein sequence ID" value="PWI34833.1"/>
    <property type="molecule type" value="Genomic_DNA"/>
</dbReference>
<dbReference type="RefSeq" id="WP_109317987.1">
    <property type="nucleotide sequence ID" value="NZ_QFWT01000001.1"/>
</dbReference>
<dbReference type="InterPro" id="IPR015406">
    <property type="entry name" value="GpJ_CSF"/>
</dbReference>
<accession>A0A2U3BDI8</accession>
<sequence length="912" mass="96419">MAPKRGFRAGRNEQSAQENIELLTGQRGNGLDRAITLRDLASTSLVNVTKNSAGVYTISGSVADNKSSLVSVPTTPTGFDVFGGYSAILLRWDAAKYYGHAHTEVWRGTVESFTDAALIGTTPASVFSDVVSPNSKYYYWVRHVNTNDRAGAYNATLGTLGETSIDVSAFIDDIVAELNDSDLVALLLQKSDNNETAIEEASALIAANKAKADAAIEDAEQDIIDSAQQLNDSLALAKSELEASIAASEEKVSTEVSENKAAIANLASVVVGGDEEVIIAKAISQLSASHKTLNSITNVNLDAQITEVKQIIVDADQALAEMITALETSYQSDDAQIISIIQTLSQSVSSDIESLTQQLIQLSSNYVTADQKISSQLSTLETTVANEDLALSERIDSLEADYRSGDNTLSSSISTLSQTVAGFDQALSQAVTALTSSIADVESSADANIQSLSETMSSADNALSTQLDSLSADLIDSEQQLSSSIDSLSQTVSTNEKTSSQLIASLQSQLTDINSDLSATIKDLSTTTVESDSVIAKAISQLSASAKAVSDAQDTINEAKLTETKETIADIDANGTAAYRAIWAMKAQAGDITAGIGILADSDGTSQVAISASQFFVFDPNTENSLKPLFAITNGVVAIPKAYIEEATIDIIQAQEITADYVRASITIETPTITSAVINGAELNIGSGGAYNGYHTRITPNGVIYTDYIVASGGTMDNITIGENCTVKGTLDGADGTFTGTVYADKILGDIVGMKTFSISESVFSETPIYDSWNYTEHTLYSFTIAGNPEETQYARTVVIPSVKMMVYSFSENGNEVIKTQGMVCAYVGESVLAASGTLSVISGGTSNSLNDFTAPMSFTIPAGTDSTSVIIKLRHYYLNTNSLPLNTQTSKITVYSQTAPVQINKESSQFL</sequence>
<dbReference type="AlphaFoldDB" id="A0A2U3BDI8"/>
<gene>
    <name evidence="2" type="ORF">DI392_00700</name>
</gene>